<dbReference type="Gene3D" id="3.40.190.10">
    <property type="entry name" value="Periplasmic binding protein-like II"/>
    <property type="match status" value="2"/>
</dbReference>
<organism evidence="4 5">
    <name type="scientific">Aureimonas altamirensis</name>
    <dbReference type="NCBI Taxonomy" id="370622"/>
    <lineage>
        <taxon>Bacteria</taxon>
        <taxon>Pseudomonadati</taxon>
        <taxon>Pseudomonadota</taxon>
        <taxon>Alphaproteobacteria</taxon>
        <taxon>Hyphomicrobiales</taxon>
        <taxon>Aurantimonadaceae</taxon>
        <taxon>Aureimonas</taxon>
    </lineage>
</organism>
<dbReference type="Pfam" id="PF13416">
    <property type="entry name" value="SBP_bac_8"/>
    <property type="match status" value="1"/>
</dbReference>
<reference evidence="4 5" key="1">
    <citation type="submission" date="2014-09" db="EMBL/GenBank/DDBJ databases">
        <title>Isolation and characterization of Aurantimonas altamirensis ON-56566 from clinical sample following a dog bite.</title>
        <authorList>
            <person name="Eshaghi A."/>
            <person name="Li A."/>
            <person name="Shahinas D."/>
            <person name="Bahn P."/>
            <person name="Kus J.V."/>
            <person name="Patel S.N."/>
        </authorList>
    </citation>
    <scope>NUCLEOTIDE SEQUENCE [LARGE SCALE GENOMIC DNA]</scope>
    <source>
        <strain evidence="4 5">ON-56566</strain>
    </source>
</reference>
<gene>
    <name evidence="4" type="ORF">LA66_19360</name>
</gene>
<dbReference type="PANTHER" id="PTHR30006">
    <property type="entry name" value="THIAMINE-BINDING PERIPLASMIC PROTEIN-RELATED"/>
    <property type="match status" value="1"/>
</dbReference>
<feature type="chain" id="PRO_5002081024" evidence="3">
    <location>
        <begin position="27"/>
        <end position="348"/>
    </location>
</feature>
<dbReference type="GO" id="GO:0030975">
    <property type="term" value="F:thiamine binding"/>
    <property type="evidence" value="ECO:0007669"/>
    <property type="project" value="TreeGrafter"/>
</dbReference>
<dbReference type="Proteomes" id="UP000030826">
    <property type="component" value="Unassembled WGS sequence"/>
</dbReference>
<keyword evidence="1 3" id="KW-0732">Signal</keyword>
<evidence type="ECO:0000313" key="5">
    <source>
        <dbReference type="Proteomes" id="UP000030826"/>
    </source>
</evidence>
<dbReference type="PROSITE" id="PS51257">
    <property type="entry name" value="PROKAR_LIPOPROTEIN"/>
    <property type="match status" value="1"/>
</dbReference>
<dbReference type="SUPFAM" id="SSF53850">
    <property type="entry name" value="Periplasmic binding protein-like II"/>
    <property type="match status" value="1"/>
</dbReference>
<proteinExistence type="predicted"/>
<evidence type="ECO:0000256" key="3">
    <source>
        <dbReference type="SAM" id="SignalP"/>
    </source>
</evidence>
<accession>A0A0B1PXC9</accession>
<dbReference type="InterPro" id="IPR006059">
    <property type="entry name" value="SBP"/>
</dbReference>
<feature type="signal peptide" evidence="3">
    <location>
        <begin position="1"/>
        <end position="26"/>
    </location>
</feature>
<dbReference type="STRING" id="370622.LA66_19360"/>
<sequence length="348" mass="37869">MSKRARTTLFASVAISCMTMAGAAGAQEKVLYVAAYGGSYEQTLREKVFPKFQAEHNVRIEYLAGNSTDTLARLVAMRSNPQVDVAIMDDGPMYQALALGLCRDLDDAPIFADLFDTAKVEGNQATGIGVVATGFMYNKDYFAEQGWEAPTSWADLRDPKYAGKLVVPPLSNTYGLHALVMQAELDGGDERNIDPGFAAFADTIDSNVLAYEPSPGQMTALFQSGQAVLSVWGSARINSLANTGFPVEMVYPKEGAVALGILACPVAGKNQPEAQALIEYMLSPEVQEEIARDYGYGPVNKNARLTDEEAAGIPYGPEQVGKLRVIDWPYVNPVREEWNTRWTREVEG</sequence>
<evidence type="ECO:0000256" key="1">
    <source>
        <dbReference type="ARBA" id="ARBA00022729"/>
    </source>
</evidence>
<keyword evidence="2" id="KW-0574">Periplasm</keyword>
<dbReference type="EMBL" id="JRFJ01000007">
    <property type="protein sequence ID" value="KHJ53173.1"/>
    <property type="molecule type" value="Genomic_DNA"/>
</dbReference>
<protein>
    <submittedName>
        <fullName evidence="4">Branched-chain amino acid ABC transporter substrate-binding protein</fullName>
    </submittedName>
</protein>
<dbReference type="GO" id="GO:0015888">
    <property type="term" value="P:thiamine transport"/>
    <property type="evidence" value="ECO:0007669"/>
    <property type="project" value="TreeGrafter"/>
</dbReference>
<dbReference type="PANTHER" id="PTHR30006:SF2">
    <property type="entry name" value="ABC TRANSPORTER SUBSTRATE-BINDING PROTEIN"/>
    <property type="match status" value="1"/>
</dbReference>
<dbReference type="RefSeq" id="WP_039195811.1">
    <property type="nucleotide sequence ID" value="NZ_JRFJ01000007.1"/>
</dbReference>
<dbReference type="GO" id="GO:0030288">
    <property type="term" value="C:outer membrane-bounded periplasmic space"/>
    <property type="evidence" value="ECO:0007669"/>
    <property type="project" value="TreeGrafter"/>
</dbReference>
<evidence type="ECO:0000256" key="2">
    <source>
        <dbReference type="ARBA" id="ARBA00022764"/>
    </source>
</evidence>
<name>A0A0B1PXC9_9HYPH</name>
<dbReference type="AlphaFoldDB" id="A0A0B1PXC9"/>
<dbReference type="GO" id="GO:0030976">
    <property type="term" value="F:thiamine pyrophosphate binding"/>
    <property type="evidence" value="ECO:0007669"/>
    <property type="project" value="TreeGrafter"/>
</dbReference>
<dbReference type="CDD" id="cd13589">
    <property type="entry name" value="PBP2_polyamine_RpCGA009"/>
    <property type="match status" value="1"/>
</dbReference>
<evidence type="ECO:0000313" key="4">
    <source>
        <dbReference type="EMBL" id="KHJ53173.1"/>
    </source>
</evidence>
<comment type="caution">
    <text evidence="4">The sequence shown here is derived from an EMBL/GenBank/DDBJ whole genome shotgun (WGS) entry which is preliminary data.</text>
</comment>